<dbReference type="GO" id="GO:0000049">
    <property type="term" value="F:tRNA binding"/>
    <property type="evidence" value="ECO:0007669"/>
    <property type="project" value="UniProtKB-KW"/>
</dbReference>
<dbReference type="Pfam" id="PF01411">
    <property type="entry name" value="tRNA-synt_2c"/>
    <property type="match status" value="1"/>
</dbReference>
<organism evidence="14 15">
    <name type="scientific">Fasciola hepatica</name>
    <name type="common">Liver fluke</name>
    <dbReference type="NCBI Taxonomy" id="6192"/>
    <lineage>
        <taxon>Eukaryota</taxon>
        <taxon>Metazoa</taxon>
        <taxon>Spiralia</taxon>
        <taxon>Lophotrochozoa</taxon>
        <taxon>Platyhelminthes</taxon>
        <taxon>Trematoda</taxon>
        <taxon>Digenea</taxon>
        <taxon>Plagiorchiida</taxon>
        <taxon>Echinostomata</taxon>
        <taxon>Echinostomatoidea</taxon>
        <taxon>Fasciolidae</taxon>
        <taxon>Fasciola</taxon>
    </lineage>
</organism>
<evidence type="ECO:0000256" key="10">
    <source>
        <dbReference type="ARBA" id="ARBA00022917"/>
    </source>
</evidence>
<protein>
    <recommendedName>
        <fullName evidence="2">alanine--tRNA ligase</fullName>
        <ecNumber evidence="2">6.1.1.7</ecNumber>
    </recommendedName>
</protein>
<evidence type="ECO:0000313" key="15">
    <source>
        <dbReference type="Proteomes" id="UP000230066"/>
    </source>
</evidence>
<evidence type="ECO:0000256" key="9">
    <source>
        <dbReference type="ARBA" id="ARBA00022884"/>
    </source>
</evidence>
<name>A0A4E0R0A9_FASHE</name>
<keyword evidence="5" id="KW-0479">Metal-binding</keyword>
<evidence type="ECO:0000256" key="2">
    <source>
        <dbReference type="ARBA" id="ARBA00013168"/>
    </source>
</evidence>
<dbReference type="Proteomes" id="UP000230066">
    <property type="component" value="Unassembled WGS sequence"/>
</dbReference>
<sequence length="362" mass="40414">MILFSARLTMPFGNAAALLVSNRVFALKRLRNSVSWWLLNGFLYPRIRLLATVPSSGPDLQITGQCIGEVDETIPRHVPLASSIRLANATADDLRLEFLAYFQSKRHTIVAPSSIFPKTHEGSYFVNAGMNQFKSLILGQKSTASSVQFTRLSRATNSQPCIRLGGRHDDLNDVGYDRQHHTMFEMLGSWSFGDYYKEKACHFMWDFVTKVLGLPKNALYVTYFGGCPKMGLPADDVTRDIWLRLGVMDQKLLPFGIAHNFWRAGNASGAGLCGPSTELHVDFHSLQDADGLQCARCLINTTSPQVVELWNTVFISHRTRATEHGKLTADSLDPLRQQFVDTGMGLERLACVMQASSHFVLR</sequence>
<dbReference type="GO" id="GO:0004813">
    <property type="term" value="F:alanine-tRNA ligase activity"/>
    <property type="evidence" value="ECO:0007669"/>
    <property type="project" value="UniProtKB-EC"/>
</dbReference>
<dbReference type="PROSITE" id="PS50860">
    <property type="entry name" value="AA_TRNA_LIGASE_II_ALA"/>
    <property type="match status" value="1"/>
</dbReference>
<dbReference type="GO" id="GO:0006419">
    <property type="term" value="P:alanyl-tRNA aminoacylation"/>
    <property type="evidence" value="ECO:0007669"/>
    <property type="project" value="InterPro"/>
</dbReference>
<keyword evidence="8" id="KW-0067">ATP-binding</keyword>
<dbReference type="AlphaFoldDB" id="A0A4E0R0A9"/>
<dbReference type="InterPro" id="IPR050058">
    <property type="entry name" value="Ala-tRNA_ligase"/>
</dbReference>
<dbReference type="CDD" id="cd00673">
    <property type="entry name" value="AlaRS_core"/>
    <property type="match status" value="1"/>
</dbReference>
<evidence type="ECO:0000256" key="7">
    <source>
        <dbReference type="ARBA" id="ARBA00022833"/>
    </source>
</evidence>
<dbReference type="GO" id="GO:0005737">
    <property type="term" value="C:cytoplasm"/>
    <property type="evidence" value="ECO:0007669"/>
    <property type="project" value="InterPro"/>
</dbReference>
<dbReference type="EC" id="6.1.1.7" evidence="2"/>
<dbReference type="InterPro" id="IPR018165">
    <property type="entry name" value="Ala-tRNA-synth_IIc_core"/>
</dbReference>
<keyword evidence="9" id="KW-0694">RNA-binding</keyword>
<feature type="domain" description="Alanyl-transfer RNA synthetases family profile" evidence="13">
    <location>
        <begin position="89"/>
        <end position="354"/>
    </location>
</feature>
<evidence type="ECO:0000256" key="11">
    <source>
        <dbReference type="ARBA" id="ARBA00023146"/>
    </source>
</evidence>
<comment type="caution">
    <text evidence="14">The sequence shown here is derived from an EMBL/GenBank/DDBJ whole genome shotgun (WGS) entry which is preliminary data.</text>
</comment>
<evidence type="ECO:0000256" key="8">
    <source>
        <dbReference type="ARBA" id="ARBA00022840"/>
    </source>
</evidence>
<evidence type="ECO:0000256" key="12">
    <source>
        <dbReference type="ARBA" id="ARBA00048300"/>
    </source>
</evidence>
<keyword evidence="7" id="KW-0862">Zinc</keyword>
<keyword evidence="4 14" id="KW-0436">Ligase</keyword>
<dbReference type="PANTHER" id="PTHR11777:SF9">
    <property type="entry name" value="ALANINE--TRNA LIGASE, CYTOPLASMIC"/>
    <property type="match status" value="1"/>
</dbReference>
<accession>A0A4E0R0A9</accession>
<evidence type="ECO:0000256" key="4">
    <source>
        <dbReference type="ARBA" id="ARBA00022598"/>
    </source>
</evidence>
<dbReference type="GO" id="GO:0002161">
    <property type="term" value="F:aminoacyl-tRNA deacylase activity"/>
    <property type="evidence" value="ECO:0007669"/>
    <property type="project" value="TreeGrafter"/>
</dbReference>
<keyword evidence="11" id="KW-0030">Aminoacyl-tRNA synthetase</keyword>
<dbReference type="FunFam" id="3.30.930.10:FF:000011">
    <property type="entry name" value="Alanine--tRNA ligase, cytoplasmic"/>
    <property type="match status" value="1"/>
</dbReference>
<keyword evidence="6" id="KW-0547">Nucleotide-binding</keyword>
<dbReference type="InterPro" id="IPR018164">
    <property type="entry name" value="Ala-tRNA-synth_IIc_N"/>
</dbReference>
<dbReference type="GO" id="GO:0005524">
    <property type="term" value="F:ATP binding"/>
    <property type="evidence" value="ECO:0007669"/>
    <property type="project" value="UniProtKB-KW"/>
</dbReference>
<dbReference type="Gene3D" id="3.30.930.10">
    <property type="entry name" value="Bira Bifunctional Protein, Domain 2"/>
    <property type="match status" value="1"/>
</dbReference>
<proteinExistence type="inferred from homology"/>
<keyword evidence="15" id="KW-1185">Reference proteome</keyword>
<dbReference type="GO" id="GO:0046872">
    <property type="term" value="F:metal ion binding"/>
    <property type="evidence" value="ECO:0007669"/>
    <property type="project" value="UniProtKB-KW"/>
</dbReference>
<evidence type="ECO:0000256" key="6">
    <source>
        <dbReference type="ARBA" id="ARBA00022741"/>
    </source>
</evidence>
<comment type="catalytic activity">
    <reaction evidence="12">
        <text>tRNA(Ala) + L-alanine + ATP = L-alanyl-tRNA(Ala) + AMP + diphosphate</text>
        <dbReference type="Rhea" id="RHEA:12540"/>
        <dbReference type="Rhea" id="RHEA-COMP:9657"/>
        <dbReference type="Rhea" id="RHEA-COMP:9923"/>
        <dbReference type="ChEBI" id="CHEBI:30616"/>
        <dbReference type="ChEBI" id="CHEBI:33019"/>
        <dbReference type="ChEBI" id="CHEBI:57972"/>
        <dbReference type="ChEBI" id="CHEBI:78442"/>
        <dbReference type="ChEBI" id="CHEBI:78497"/>
        <dbReference type="ChEBI" id="CHEBI:456215"/>
        <dbReference type="EC" id="6.1.1.7"/>
    </reaction>
</comment>
<dbReference type="InterPro" id="IPR045864">
    <property type="entry name" value="aa-tRNA-synth_II/BPL/LPL"/>
</dbReference>
<dbReference type="PANTHER" id="PTHR11777">
    <property type="entry name" value="ALANYL-TRNA SYNTHETASE"/>
    <property type="match status" value="1"/>
</dbReference>
<comment type="similarity">
    <text evidence="1">Belongs to the class-II aminoacyl-tRNA synthetase family.</text>
</comment>
<dbReference type="EMBL" id="JXXN02007524">
    <property type="protein sequence ID" value="THD19061.1"/>
    <property type="molecule type" value="Genomic_DNA"/>
</dbReference>
<keyword evidence="3" id="KW-0820">tRNA-binding</keyword>
<dbReference type="SUPFAM" id="SSF55681">
    <property type="entry name" value="Class II aaRS and biotin synthetases"/>
    <property type="match status" value="1"/>
</dbReference>
<evidence type="ECO:0000256" key="1">
    <source>
        <dbReference type="ARBA" id="ARBA00008226"/>
    </source>
</evidence>
<evidence type="ECO:0000259" key="13">
    <source>
        <dbReference type="PROSITE" id="PS50860"/>
    </source>
</evidence>
<evidence type="ECO:0000313" key="14">
    <source>
        <dbReference type="EMBL" id="THD19061.1"/>
    </source>
</evidence>
<dbReference type="InterPro" id="IPR002318">
    <property type="entry name" value="Ala-tRNA-lgiase_IIc"/>
</dbReference>
<reference evidence="14" key="1">
    <citation type="submission" date="2019-03" db="EMBL/GenBank/DDBJ databases">
        <title>Improved annotation for the trematode Fasciola hepatica.</title>
        <authorList>
            <person name="Choi Y.-J."/>
            <person name="Martin J."/>
            <person name="Mitreva M."/>
        </authorList>
    </citation>
    <scope>NUCLEOTIDE SEQUENCE [LARGE SCALE GENOMIC DNA]</scope>
</reference>
<keyword evidence="10" id="KW-0648">Protein biosynthesis</keyword>
<dbReference type="PRINTS" id="PR00980">
    <property type="entry name" value="TRNASYNTHALA"/>
</dbReference>
<gene>
    <name evidence="14" type="ORF">D915_010172</name>
</gene>
<evidence type="ECO:0000256" key="3">
    <source>
        <dbReference type="ARBA" id="ARBA00022555"/>
    </source>
</evidence>
<evidence type="ECO:0000256" key="5">
    <source>
        <dbReference type="ARBA" id="ARBA00022723"/>
    </source>
</evidence>